<evidence type="ECO:0000313" key="5">
    <source>
        <dbReference type="EMBL" id="ORY79091.1"/>
    </source>
</evidence>
<evidence type="ECO:0000313" key="6">
    <source>
        <dbReference type="Proteomes" id="UP000193685"/>
    </source>
</evidence>
<dbReference type="PROSITE" id="PS50102">
    <property type="entry name" value="RRM"/>
    <property type="match status" value="1"/>
</dbReference>
<evidence type="ECO:0000256" key="3">
    <source>
        <dbReference type="SAM" id="MobiDB-lite"/>
    </source>
</evidence>
<dbReference type="InterPro" id="IPR012677">
    <property type="entry name" value="Nucleotide-bd_a/b_plait_sf"/>
</dbReference>
<name>A0A1Y2F5F6_PROLT</name>
<comment type="caution">
    <text evidence="5">The sequence shown here is derived from an EMBL/GenBank/DDBJ whole genome shotgun (WGS) entry which is preliminary data.</text>
</comment>
<evidence type="ECO:0000256" key="2">
    <source>
        <dbReference type="PROSITE-ProRule" id="PRU00176"/>
    </source>
</evidence>
<dbReference type="GO" id="GO:0003729">
    <property type="term" value="F:mRNA binding"/>
    <property type="evidence" value="ECO:0007669"/>
    <property type="project" value="TreeGrafter"/>
</dbReference>
<dbReference type="RefSeq" id="XP_040723723.1">
    <property type="nucleotide sequence ID" value="XM_040869805.1"/>
</dbReference>
<dbReference type="SUPFAM" id="SSF54928">
    <property type="entry name" value="RNA-binding domain, RBD"/>
    <property type="match status" value="1"/>
</dbReference>
<sequence length="234" mass="25140">MDLDKSLDAILASKPKTHRHNGKLQQAKPKAKQTSGAGVSKKQPAAKTSAVKQHSAKLAKSADLVSKATQQDPTKIVVHHFPSDITPAQIKDYLIGKIGPVAKVELAYNAHGKSTGTATIVFKSKPVGLAKKAAAYLHGTKTDQRNQKLQVELVHEMPVPGLAERLPGLGSVTRQPQQKVATQVQAKKGKQVARPVAVKQTKLKKTGPGRVKRVAKTAEELDADMTDYFDKKSA</sequence>
<dbReference type="OrthoDB" id="346839at2759"/>
<reference evidence="5 6" key="1">
    <citation type="submission" date="2016-07" db="EMBL/GenBank/DDBJ databases">
        <title>Pervasive Adenine N6-methylation of Active Genes in Fungi.</title>
        <authorList>
            <consortium name="DOE Joint Genome Institute"/>
            <person name="Mondo S.J."/>
            <person name="Dannebaum R.O."/>
            <person name="Kuo R.C."/>
            <person name="Labutti K."/>
            <person name="Haridas S."/>
            <person name="Kuo A."/>
            <person name="Salamov A."/>
            <person name="Ahrendt S.R."/>
            <person name="Lipzen A."/>
            <person name="Sullivan W."/>
            <person name="Andreopoulos W.B."/>
            <person name="Clum A."/>
            <person name="Lindquist E."/>
            <person name="Daum C."/>
            <person name="Ramamoorthy G.K."/>
            <person name="Gryganskyi A."/>
            <person name="Culley D."/>
            <person name="Magnuson J.K."/>
            <person name="James T.Y."/>
            <person name="O'Malley M.A."/>
            <person name="Stajich J.E."/>
            <person name="Spatafora J.W."/>
            <person name="Visel A."/>
            <person name="Grigoriev I.V."/>
        </authorList>
    </citation>
    <scope>NUCLEOTIDE SEQUENCE [LARGE SCALE GENOMIC DNA]</scope>
    <source>
        <strain evidence="5 6">12-1054</strain>
    </source>
</reference>
<dbReference type="AlphaFoldDB" id="A0A1Y2F5F6"/>
<protein>
    <recommendedName>
        <fullName evidence="4">RRM domain-containing protein</fullName>
    </recommendedName>
</protein>
<feature type="region of interest" description="Disordered" evidence="3">
    <location>
        <begin position="1"/>
        <end position="65"/>
    </location>
</feature>
<dbReference type="Gene3D" id="3.30.70.330">
    <property type="match status" value="1"/>
</dbReference>
<dbReference type="PANTHER" id="PTHR19965">
    <property type="entry name" value="RNA AND EXPORT FACTOR BINDING PROTEIN"/>
    <property type="match status" value="1"/>
</dbReference>
<dbReference type="OMA" id="NEFGPIK"/>
<dbReference type="Pfam" id="PF00076">
    <property type="entry name" value="RRM_1"/>
    <property type="match status" value="1"/>
</dbReference>
<dbReference type="PANTHER" id="PTHR19965:SF35">
    <property type="entry name" value="RNA ANNEALING PROTEIN YRA1"/>
    <property type="match status" value="1"/>
</dbReference>
<evidence type="ECO:0000256" key="1">
    <source>
        <dbReference type="ARBA" id="ARBA00022884"/>
    </source>
</evidence>
<gene>
    <name evidence="5" type="ORF">BCR37DRAFT_382089</name>
</gene>
<dbReference type="InterPro" id="IPR035979">
    <property type="entry name" value="RBD_domain_sf"/>
</dbReference>
<keyword evidence="1 2" id="KW-0694">RNA-binding</keyword>
<dbReference type="STRING" id="56484.A0A1Y2F5F6"/>
<keyword evidence="6" id="KW-1185">Reference proteome</keyword>
<dbReference type="EMBL" id="MCFI01000016">
    <property type="protein sequence ID" value="ORY79091.1"/>
    <property type="molecule type" value="Genomic_DNA"/>
</dbReference>
<dbReference type="GO" id="GO:0005634">
    <property type="term" value="C:nucleus"/>
    <property type="evidence" value="ECO:0007669"/>
    <property type="project" value="TreeGrafter"/>
</dbReference>
<proteinExistence type="predicted"/>
<dbReference type="InterPro" id="IPR051229">
    <property type="entry name" value="ALYREF_mRNA_export"/>
</dbReference>
<accession>A0A1Y2F5F6</accession>
<dbReference type="Proteomes" id="UP000193685">
    <property type="component" value="Unassembled WGS sequence"/>
</dbReference>
<dbReference type="SMART" id="SM00360">
    <property type="entry name" value="RRM"/>
    <property type="match status" value="1"/>
</dbReference>
<organism evidence="5 6">
    <name type="scientific">Protomyces lactucae-debilis</name>
    <dbReference type="NCBI Taxonomy" id="2754530"/>
    <lineage>
        <taxon>Eukaryota</taxon>
        <taxon>Fungi</taxon>
        <taxon>Dikarya</taxon>
        <taxon>Ascomycota</taxon>
        <taxon>Taphrinomycotina</taxon>
        <taxon>Taphrinomycetes</taxon>
        <taxon>Taphrinales</taxon>
        <taxon>Protomycetaceae</taxon>
        <taxon>Protomyces</taxon>
    </lineage>
</organism>
<dbReference type="InterPro" id="IPR000504">
    <property type="entry name" value="RRM_dom"/>
</dbReference>
<evidence type="ECO:0000259" key="4">
    <source>
        <dbReference type="PROSITE" id="PS50102"/>
    </source>
</evidence>
<dbReference type="GeneID" id="63786404"/>
<feature type="domain" description="RRM" evidence="4">
    <location>
        <begin position="74"/>
        <end position="156"/>
    </location>
</feature>